<dbReference type="GeneID" id="4321537"/>
<dbReference type="RefSeq" id="XP_001215355.1">
    <property type="nucleotide sequence ID" value="XM_001215355.1"/>
</dbReference>
<feature type="region of interest" description="Disordered" evidence="1">
    <location>
        <begin position="112"/>
        <end position="153"/>
    </location>
</feature>
<dbReference type="Proteomes" id="UP000007963">
    <property type="component" value="Unassembled WGS sequence"/>
</dbReference>
<reference evidence="3" key="1">
    <citation type="submission" date="2005-09" db="EMBL/GenBank/DDBJ databases">
        <title>Annotation of the Aspergillus terreus NIH2624 genome.</title>
        <authorList>
            <person name="Birren B.W."/>
            <person name="Lander E.S."/>
            <person name="Galagan J.E."/>
            <person name="Nusbaum C."/>
            <person name="Devon K."/>
            <person name="Henn M."/>
            <person name="Ma L.-J."/>
            <person name="Jaffe D.B."/>
            <person name="Butler J."/>
            <person name="Alvarez P."/>
            <person name="Gnerre S."/>
            <person name="Grabherr M."/>
            <person name="Kleber M."/>
            <person name="Mauceli E.W."/>
            <person name="Brockman W."/>
            <person name="Rounsley S."/>
            <person name="Young S.K."/>
            <person name="LaButti K."/>
            <person name="Pushparaj V."/>
            <person name="DeCaprio D."/>
            <person name="Crawford M."/>
            <person name="Koehrsen M."/>
            <person name="Engels R."/>
            <person name="Montgomery P."/>
            <person name="Pearson M."/>
            <person name="Howarth C."/>
            <person name="Larson L."/>
            <person name="Luoma S."/>
            <person name="White J."/>
            <person name="Alvarado L."/>
            <person name="Kodira C.D."/>
            <person name="Zeng Q."/>
            <person name="Oleary S."/>
            <person name="Yandava C."/>
            <person name="Denning D.W."/>
            <person name="Nierman W.C."/>
            <person name="Milne T."/>
            <person name="Madden K."/>
        </authorList>
    </citation>
    <scope>NUCLEOTIDE SEQUENCE [LARGE SCALE GENOMIC DNA]</scope>
    <source>
        <strain evidence="3">NIH 2624 / FGSC A1156</strain>
    </source>
</reference>
<evidence type="ECO:0000313" key="2">
    <source>
        <dbReference type="EMBL" id="EAU33938.1"/>
    </source>
</evidence>
<accession>Q0CJF7</accession>
<organism evidence="2 3">
    <name type="scientific">Aspergillus terreus (strain NIH 2624 / FGSC A1156)</name>
    <dbReference type="NCBI Taxonomy" id="341663"/>
    <lineage>
        <taxon>Eukaryota</taxon>
        <taxon>Fungi</taxon>
        <taxon>Dikarya</taxon>
        <taxon>Ascomycota</taxon>
        <taxon>Pezizomycotina</taxon>
        <taxon>Eurotiomycetes</taxon>
        <taxon>Eurotiomycetidae</taxon>
        <taxon>Eurotiales</taxon>
        <taxon>Aspergillaceae</taxon>
        <taxon>Aspergillus</taxon>
        <taxon>Aspergillus subgen. Circumdati</taxon>
    </lineage>
</organism>
<dbReference type="EMBL" id="CH476601">
    <property type="protein sequence ID" value="EAU33938.1"/>
    <property type="molecule type" value="Genomic_DNA"/>
</dbReference>
<evidence type="ECO:0000313" key="3">
    <source>
        <dbReference type="Proteomes" id="UP000007963"/>
    </source>
</evidence>
<gene>
    <name evidence="2" type="ORF">ATEG_06177</name>
</gene>
<dbReference type="VEuPathDB" id="FungiDB:ATEG_06177"/>
<proteinExistence type="predicted"/>
<evidence type="ECO:0000256" key="1">
    <source>
        <dbReference type="SAM" id="MobiDB-lite"/>
    </source>
</evidence>
<dbReference type="HOGENOM" id="CLU_1481674_0_0_1"/>
<feature type="compositionally biased region" description="Low complexity" evidence="1">
    <location>
        <begin position="112"/>
        <end position="125"/>
    </location>
</feature>
<sequence length="182" mass="19970">MGDRYLTLTGTGAPRLVLAPDPRRNGGPDISDDYQYWKLVSMHDDSGKRLIVLFVHLHQSSGLQIQNVETGGWLEVTNSGTRVQCGMTEVGSETIWDLVLLPTPSALLQGLAGTGAASRGGSSRSSRPRGRRDDDEDTREDSDSSILEYSDDSCDDGWTIRADPVVRHRDGLAHQDITMRKC</sequence>
<dbReference type="OrthoDB" id="10566760at2759"/>
<name>Q0CJF7_ASPTN</name>
<dbReference type="AlphaFoldDB" id="Q0CJF7"/>
<protein>
    <submittedName>
        <fullName evidence="2">Uncharacterized protein</fullName>
    </submittedName>
</protein>